<reference evidence="11 12" key="1">
    <citation type="submission" date="2020-04" db="EMBL/GenBank/DDBJ databases">
        <title>Genome sequencing of Rosenbergiella species.</title>
        <authorList>
            <person name="Alvarez-Perez S."/>
            <person name="Lievens B."/>
        </authorList>
    </citation>
    <scope>NUCLEOTIDE SEQUENCE [LARGE SCALE GENOMIC DNA]</scope>
    <source>
        <strain evidence="11 12">CdVSA20.1</strain>
    </source>
</reference>
<dbReference type="PIRSF" id="PIRSF006076">
    <property type="entry name" value="OM_assembly_OMP85"/>
    <property type="match status" value="1"/>
</dbReference>
<evidence type="ECO:0000256" key="9">
    <source>
        <dbReference type="NCBIfam" id="TIGR03303"/>
    </source>
</evidence>
<dbReference type="NCBIfam" id="TIGR03303">
    <property type="entry name" value="OM_YaeT"/>
    <property type="match status" value="1"/>
</dbReference>
<dbReference type="InterPro" id="IPR039910">
    <property type="entry name" value="D15-like"/>
</dbReference>
<dbReference type="EMBL" id="JABBFO010000001">
    <property type="protein sequence ID" value="MBT0726251.1"/>
    <property type="molecule type" value="Genomic_DNA"/>
</dbReference>
<comment type="similarity">
    <text evidence="8">Belongs to the BamA family.</text>
</comment>
<accession>A0ABS5T1S2</accession>
<dbReference type="InterPro" id="IPR000184">
    <property type="entry name" value="Bac_surfAg_D15"/>
</dbReference>
<evidence type="ECO:0000256" key="5">
    <source>
        <dbReference type="ARBA" id="ARBA00022737"/>
    </source>
</evidence>
<dbReference type="PROSITE" id="PS51779">
    <property type="entry name" value="POTRA"/>
    <property type="match status" value="5"/>
</dbReference>
<feature type="domain" description="POTRA" evidence="10">
    <location>
        <begin position="92"/>
        <end position="172"/>
    </location>
</feature>
<evidence type="ECO:0000256" key="8">
    <source>
        <dbReference type="HAMAP-Rule" id="MF_01430"/>
    </source>
</evidence>
<feature type="domain" description="POTRA" evidence="10">
    <location>
        <begin position="347"/>
        <end position="421"/>
    </location>
</feature>
<dbReference type="NCBIfam" id="NF008287">
    <property type="entry name" value="PRK11067.1"/>
    <property type="match status" value="1"/>
</dbReference>
<gene>
    <name evidence="8 11" type="primary">bamA</name>
    <name evidence="11" type="ORF">HGT73_02445</name>
</gene>
<evidence type="ECO:0000256" key="6">
    <source>
        <dbReference type="ARBA" id="ARBA00023136"/>
    </source>
</evidence>
<feature type="chain" id="PRO_5044905725" description="Outer membrane protein assembly factor BamA" evidence="8">
    <location>
        <begin position="21"/>
        <end position="804"/>
    </location>
</feature>
<evidence type="ECO:0000259" key="10">
    <source>
        <dbReference type="PROSITE" id="PS51779"/>
    </source>
</evidence>
<evidence type="ECO:0000256" key="7">
    <source>
        <dbReference type="ARBA" id="ARBA00023237"/>
    </source>
</evidence>
<comment type="function">
    <text evidence="8">Part of the outer membrane protein assembly complex, which is involved in assembly and insertion of beta-barrel proteins into the outer membrane. Constitutes, with BamD, the core component of the assembly machinery.</text>
</comment>
<name>A0ABS5T1S2_9GAMM</name>
<evidence type="ECO:0000313" key="12">
    <source>
        <dbReference type="Proteomes" id="UP000786875"/>
    </source>
</evidence>
<evidence type="ECO:0000256" key="4">
    <source>
        <dbReference type="ARBA" id="ARBA00022729"/>
    </source>
</evidence>
<evidence type="ECO:0000256" key="1">
    <source>
        <dbReference type="ARBA" id="ARBA00004370"/>
    </source>
</evidence>
<evidence type="ECO:0000256" key="3">
    <source>
        <dbReference type="ARBA" id="ARBA00022692"/>
    </source>
</evidence>
<dbReference type="Pfam" id="PF01103">
    <property type="entry name" value="Omp85"/>
    <property type="match status" value="1"/>
</dbReference>
<feature type="signal peptide" evidence="8">
    <location>
        <begin position="1"/>
        <end position="20"/>
    </location>
</feature>
<comment type="subcellular location">
    <subcellularLocation>
        <location evidence="8">Cell outer membrane</location>
    </subcellularLocation>
    <subcellularLocation>
        <location evidence="1">Membrane</location>
    </subcellularLocation>
</comment>
<feature type="domain" description="POTRA" evidence="10">
    <location>
        <begin position="266"/>
        <end position="344"/>
    </location>
</feature>
<dbReference type="InterPro" id="IPR034746">
    <property type="entry name" value="POTRA"/>
</dbReference>
<keyword evidence="5 8" id="KW-0677">Repeat</keyword>
<dbReference type="InterPro" id="IPR023707">
    <property type="entry name" value="OM_assembly_BamA"/>
</dbReference>
<feature type="domain" description="POTRA" evidence="10">
    <location>
        <begin position="175"/>
        <end position="263"/>
    </location>
</feature>
<dbReference type="PANTHER" id="PTHR12815:SF23">
    <property type="entry name" value="OUTER MEMBRANE PROTEIN ASSEMBLY FACTOR BAMA"/>
    <property type="match status" value="1"/>
</dbReference>
<dbReference type="Proteomes" id="UP000786875">
    <property type="component" value="Unassembled WGS sequence"/>
</dbReference>
<dbReference type="PANTHER" id="PTHR12815">
    <property type="entry name" value="SORTING AND ASSEMBLY MACHINERY SAMM50 PROTEIN FAMILY MEMBER"/>
    <property type="match status" value="1"/>
</dbReference>
<keyword evidence="2 8" id="KW-1134">Transmembrane beta strand</keyword>
<keyword evidence="12" id="KW-1185">Reference proteome</keyword>
<dbReference type="HAMAP" id="MF_01430">
    <property type="entry name" value="OM_assembly_BamA"/>
    <property type="match status" value="1"/>
</dbReference>
<dbReference type="Gene3D" id="3.10.20.310">
    <property type="entry name" value="membrane protein fhac"/>
    <property type="match status" value="5"/>
</dbReference>
<dbReference type="Gene3D" id="2.40.160.50">
    <property type="entry name" value="membrane protein fhac: a member of the omp85/tpsb transporter family"/>
    <property type="match status" value="1"/>
</dbReference>
<keyword evidence="6 8" id="KW-0472">Membrane</keyword>
<dbReference type="Pfam" id="PF07244">
    <property type="entry name" value="POTRA"/>
    <property type="match status" value="4"/>
</dbReference>
<keyword evidence="3 8" id="KW-0812">Transmembrane</keyword>
<comment type="caution">
    <text evidence="11">The sequence shown here is derived from an EMBL/GenBank/DDBJ whole genome shotgun (WGS) entry which is preliminary data.</text>
</comment>
<feature type="domain" description="POTRA" evidence="10">
    <location>
        <begin position="24"/>
        <end position="91"/>
    </location>
</feature>
<evidence type="ECO:0000256" key="2">
    <source>
        <dbReference type="ARBA" id="ARBA00022452"/>
    </source>
</evidence>
<protein>
    <recommendedName>
        <fullName evidence="8 9">Outer membrane protein assembly factor BamA</fullName>
    </recommendedName>
</protein>
<comment type="subunit">
    <text evidence="8">Part of the Bam complex, which is composed of the outer membrane protein BamA, and four lipoproteins BamB, BamC, BamD and BamE.</text>
</comment>
<organism evidence="11 12">
    <name type="scientific">Rosenbergiella australiborealis</name>
    <dbReference type="NCBI Taxonomy" id="1544696"/>
    <lineage>
        <taxon>Bacteria</taxon>
        <taxon>Pseudomonadati</taxon>
        <taxon>Pseudomonadota</taxon>
        <taxon>Gammaproteobacteria</taxon>
        <taxon>Enterobacterales</taxon>
        <taxon>Erwiniaceae</taxon>
        <taxon>Rosenbergiella</taxon>
    </lineage>
</organism>
<proteinExistence type="inferred from homology"/>
<dbReference type="RefSeq" id="WP_214212052.1">
    <property type="nucleotide sequence ID" value="NZ_JABBFO010000001.1"/>
</dbReference>
<evidence type="ECO:0000313" key="11">
    <source>
        <dbReference type="EMBL" id="MBT0726251.1"/>
    </source>
</evidence>
<keyword evidence="7 8" id="KW-0998">Cell outer membrane</keyword>
<dbReference type="InterPro" id="IPR010827">
    <property type="entry name" value="BamA/TamA_POTRA"/>
</dbReference>
<sequence precursor="true">MAMKKLLIASLLFGSATVYGADDFVVRDIHFEGLQRVAVGAALLSMPVRVGDTVNDDDIRNSIRSLFATGNFEDVQVLRDGNNLIVQVKERPTIASITFSGNKAVKDDQLKQNLEASGVRVGEALDRTTISSIEKGLEDFYYSVGKYTASVKAIVTPLPRNRVDLKFVFSEGVSAKIQQINIVGNKAFSSDELISRFQLRDEVPWWNFIADQKYQKQKLAGDLETLRSFYLDRGYVRFNIDSTQVSLTPDKKGIYITININEGSQYKIAGVDVNGNMAGHSAEIEKLAKIAPGELYNGTKVTQIENNIKTLLGNYGYAYPRVMTQPEINDTDKTVKLHISVDSGNRFYVRKIRFEGNTTSKDSVLRREMRQMEGAWLGSSLVDQGKDRLNRTGYFETVDVDTQRVPGTTDQVDVIYKVKERNTGTFNIGVGYGTSSGVSFQVGVTQDNWMGTGNTVGISGTKNDYQTYAELSMTDPYFTVDGVSLGGRLFYNDFKADNADLSDYTNRSYGLDGTLGFPINEDNSLRVGLGYVHNDLSDMQPQVAMWRYFNSVGKNLPKTNDGSSYSTDDFTLNLGWTYNTLDRGFFPTSGNQTNLNGKVTIPGSDNEFYKVTLDSQQYMPLDKNHSWVLLGRGRLGYGDGLSGKEMPFYENFYAGGSSTVRGFQTNTIGPKAVYYNYGSSSNCGTSTSSVCKSKDAVGGNAMAVASLELITPTPFISEKYANSLRTSVFVDAGTIWDTNWDDTAQMRALGIPDYSKPGNIRVSSGVALQWMSPLGPLVFSYALPIKKYEGDKSEQFQFNIGKTW</sequence>
<keyword evidence="4 8" id="KW-0732">Signal</keyword>